<gene>
    <name evidence="1" type="ORF">TIFTF001_029639</name>
</gene>
<dbReference type="EMBL" id="BTGU01000100">
    <property type="protein sequence ID" value="GMN60547.1"/>
    <property type="molecule type" value="Genomic_DNA"/>
</dbReference>
<dbReference type="Proteomes" id="UP001187192">
    <property type="component" value="Unassembled WGS sequence"/>
</dbReference>
<dbReference type="AlphaFoldDB" id="A0AA88J334"/>
<comment type="caution">
    <text evidence="1">The sequence shown here is derived from an EMBL/GenBank/DDBJ whole genome shotgun (WGS) entry which is preliminary data.</text>
</comment>
<proteinExistence type="predicted"/>
<organism evidence="1 2">
    <name type="scientific">Ficus carica</name>
    <name type="common">Common fig</name>
    <dbReference type="NCBI Taxonomy" id="3494"/>
    <lineage>
        <taxon>Eukaryota</taxon>
        <taxon>Viridiplantae</taxon>
        <taxon>Streptophyta</taxon>
        <taxon>Embryophyta</taxon>
        <taxon>Tracheophyta</taxon>
        <taxon>Spermatophyta</taxon>
        <taxon>Magnoliopsida</taxon>
        <taxon>eudicotyledons</taxon>
        <taxon>Gunneridae</taxon>
        <taxon>Pentapetalae</taxon>
        <taxon>rosids</taxon>
        <taxon>fabids</taxon>
        <taxon>Rosales</taxon>
        <taxon>Moraceae</taxon>
        <taxon>Ficeae</taxon>
        <taxon>Ficus</taxon>
    </lineage>
</organism>
<protein>
    <submittedName>
        <fullName evidence="1">Uncharacterized protein</fullName>
    </submittedName>
</protein>
<name>A0AA88J334_FICCA</name>
<evidence type="ECO:0000313" key="1">
    <source>
        <dbReference type="EMBL" id="GMN60547.1"/>
    </source>
</evidence>
<accession>A0AA88J334</accession>
<sequence length="88" mass="9692">MVFSPHCRCRRRVVAQPSTPSFAATAARPWGSASVLESPSSSPENAAISDVGRLSFWQGLDFVDCSDTGLHSRTWRLTTRSLSPKRKK</sequence>
<keyword evidence="2" id="KW-1185">Reference proteome</keyword>
<reference evidence="1" key="1">
    <citation type="submission" date="2023-07" db="EMBL/GenBank/DDBJ databases">
        <title>draft genome sequence of fig (Ficus carica).</title>
        <authorList>
            <person name="Takahashi T."/>
            <person name="Nishimura K."/>
        </authorList>
    </citation>
    <scope>NUCLEOTIDE SEQUENCE</scope>
</reference>
<evidence type="ECO:0000313" key="2">
    <source>
        <dbReference type="Proteomes" id="UP001187192"/>
    </source>
</evidence>